<dbReference type="HOGENOM" id="CLU_2028772_0_0_1"/>
<organism evidence="2 3">
    <name type="scientific">Caenorhabditis briggsae</name>
    <dbReference type="NCBI Taxonomy" id="6238"/>
    <lineage>
        <taxon>Eukaryota</taxon>
        <taxon>Metazoa</taxon>
        <taxon>Ecdysozoa</taxon>
        <taxon>Nematoda</taxon>
        <taxon>Chromadorea</taxon>
        <taxon>Rhabditida</taxon>
        <taxon>Rhabditina</taxon>
        <taxon>Rhabditomorpha</taxon>
        <taxon>Rhabditoidea</taxon>
        <taxon>Rhabditidae</taxon>
        <taxon>Peloderinae</taxon>
        <taxon>Caenorhabditis</taxon>
    </lineage>
</organism>
<accession>B6IGE5</accession>
<reference evidence="2 3" key="2">
    <citation type="journal article" date="2011" name="PLoS Genet.">
        <title>Caenorhabditis briggsae recombinant inbred line genotypes reveal inter-strain incompatibility and the evolution of recombination.</title>
        <authorList>
            <person name="Ross J.A."/>
            <person name="Koboldt D.C."/>
            <person name="Staisch J.E."/>
            <person name="Chamberlin H.M."/>
            <person name="Gupta B.P."/>
            <person name="Miller R.D."/>
            <person name="Baird S.E."/>
            <person name="Haag E.S."/>
        </authorList>
    </citation>
    <scope>NUCLEOTIDE SEQUENCE [LARGE SCALE GENOMIC DNA]</scope>
    <source>
        <strain evidence="2 3">AF16</strain>
    </source>
</reference>
<keyword evidence="3" id="KW-1185">Reference proteome</keyword>
<dbReference type="AlphaFoldDB" id="B6IGE5"/>
<dbReference type="RefSeq" id="XP_045098542.1">
    <property type="nucleotide sequence ID" value="XM_045237119.1"/>
</dbReference>
<name>B6IGE5_CAEBR</name>
<dbReference type="CTD" id="68918798"/>
<dbReference type="EMBL" id="HE601320">
    <property type="protein sequence ID" value="CAR98975.1"/>
    <property type="molecule type" value="Genomic_DNA"/>
</dbReference>
<dbReference type="Pfam" id="PF10316">
    <property type="entry name" value="7TM_GPCR_Srbc"/>
    <property type="match status" value="1"/>
</dbReference>
<keyword evidence="1" id="KW-1133">Transmembrane helix</keyword>
<gene>
    <name evidence="2" type="ORF">CBG27344</name>
    <name evidence="2" type="ORF">CBG_27344</name>
</gene>
<dbReference type="GeneID" id="68918798"/>
<dbReference type="KEGG" id="cbr:CBG_27344"/>
<dbReference type="PANTHER" id="PTHR10664">
    <property type="entry name" value="SERPENTINE RECEPTOR-C.ELEGANS"/>
    <property type="match status" value="1"/>
</dbReference>
<dbReference type="Proteomes" id="UP000008549">
    <property type="component" value="Unassembled WGS sequence"/>
</dbReference>
<reference evidence="2 3" key="1">
    <citation type="journal article" date="2003" name="PLoS Biol.">
        <title>The genome sequence of Caenorhabditis briggsae: a platform for comparative genomics.</title>
        <authorList>
            <person name="Stein L.D."/>
            <person name="Bao Z."/>
            <person name="Blasiar D."/>
            <person name="Blumenthal T."/>
            <person name="Brent M.R."/>
            <person name="Chen N."/>
            <person name="Chinwalla A."/>
            <person name="Clarke L."/>
            <person name="Clee C."/>
            <person name="Coghlan A."/>
            <person name="Coulson A."/>
            <person name="D'Eustachio P."/>
            <person name="Fitch D.H."/>
            <person name="Fulton L.A."/>
            <person name="Fulton R.E."/>
            <person name="Griffiths-Jones S."/>
            <person name="Harris T.W."/>
            <person name="Hillier L.W."/>
            <person name="Kamath R."/>
            <person name="Kuwabara P.E."/>
            <person name="Mardis E.R."/>
            <person name="Marra M.A."/>
            <person name="Miner T.L."/>
            <person name="Minx P."/>
            <person name="Mullikin J.C."/>
            <person name="Plumb R.W."/>
            <person name="Rogers J."/>
            <person name="Schein J.E."/>
            <person name="Sohrmann M."/>
            <person name="Spieth J."/>
            <person name="Stajich J.E."/>
            <person name="Wei C."/>
            <person name="Willey D."/>
            <person name="Wilson R.K."/>
            <person name="Durbin R."/>
            <person name="Waterston R.H."/>
        </authorList>
    </citation>
    <scope>NUCLEOTIDE SEQUENCE [LARGE SCALE GENOMIC DNA]</scope>
    <source>
        <strain evidence="2 3">AF16</strain>
    </source>
</reference>
<feature type="transmembrane region" description="Helical" evidence="1">
    <location>
        <begin position="15"/>
        <end position="35"/>
    </location>
</feature>
<evidence type="ECO:0000256" key="1">
    <source>
        <dbReference type="SAM" id="Phobius"/>
    </source>
</evidence>
<protein>
    <submittedName>
        <fullName evidence="2">Protein CBG27344</fullName>
    </submittedName>
</protein>
<dbReference type="InParanoid" id="B6IGE5"/>
<keyword evidence="1" id="KW-0812">Transmembrane</keyword>
<evidence type="ECO:0000313" key="3">
    <source>
        <dbReference type="Proteomes" id="UP000008549"/>
    </source>
</evidence>
<keyword evidence="1" id="KW-0472">Membrane</keyword>
<dbReference type="OMA" id="FEMITHI"/>
<feature type="transmembrane region" description="Helical" evidence="1">
    <location>
        <begin position="47"/>
        <end position="68"/>
    </location>
</feature>
<dbReference type="InterPro" id="IPR019420">
    <property type="entry name" value="7TM_GPCR_serpentine_rcpt_Srbc"/>
</dbReference>
<sequence>MNPCYISYGIRFEMITHIIIATATTALGIKLFILYRYDKSKEYLRKANRLALIDTSAIIIFSVIPATLSTSFITIDVDVCGNVFILGKVCGYVFEGYLAHRTLYKTQSNQSNGSVLVARVKV</sequence>
<proteinExistence type="predicted"/>
<evidence type="ECO:0000313" key="2">
    <source>
        <dbReference type="EMBL" id="CAR98975.1"/>
    </source>
</evidence>
<dbReference type="PANTHER" id="PTHR10664:SF20">
    <property type="entry name" value="SERPENTINE RECEPTOR, CLASS BC (CLASS B-LIKE)"/>
    <property type="match status" value="1"/>
</dbReference>